<feature type="coiled-coil region" evidence="1">
    <location>
        <begin position="298"/>
        <end position="339"/>
    </location>
</feature>
<feature type="region of interest" description="Disordered" evidence="2">
    <location>
        <begin position="1"/>
        <end position="25"/>
    </location>
</feature>
<comment type="caution">
    <text evidence="3">The sequence shown here is derived from an EMBL/GenBank/DDBJ whole genome shotgun (WGS) entry which is preliminary data.</text>
</comment>
<evidence type="ECO:0000256" key="2">
    <source>
        <dbReference type="SAM" id="MobiDB-lite"/>
    </source>
</evidence>
<evidence type="ECO:0000313" key="3">
    <source>
        <dbReference type="EMBL" id="KAK9877585.1"/>
    </source>
</evidence>
<keyword evidence="1" id="KW-0175">Coiled coil</keyword>
<accession>A0AAW1U536</accession>
<proteinExistence type="predicted"/>
<protein>
    <submittedName>
        <fullName evidence="3">Uncharacterized protein</fullName>
    </submittedName>
</protein>
<dbReference type="AlphaFoldDB" id="A0AAW1U536"/>
<name>A0AAW1U536_9CUCU</name>
<sequence>MLYGHSRTLRSDRSKPTGHTEEGMRRMDGLQGYYDGVEFPQFPAQIVEFLRGMLRISPGERSIAGECLRIANWEGKSFCGSQWRQNSSVEHKKADELSPVKNDKKDIIELSLSLAEALQKRPRQEWTTRLYGRMVALRPPGIPLRKRARRKLRFLAGSKKRWLPAKSCKRGGQVVMKRFVFFYGDNYSLCDFSRRNGFVGICRRDWSFLNPEDDEDAIQRKDFEWICNECDEGDSDHCSQDEISEEVFLKKLRGCMAQRKRKSPAEDEAQMSTKEMFKKLIDEITDLEHAITFNGDTLEELKRSFDDVRKENRKIKKENEKLKADVQELKVAVSILKSKAVSVALNADLQSRKKNVIILGAQSREEIVKVLNNLETNVVNEYIEVKPIPPKSTMKPFVVTFNIEATRNMVLLKRKAEGNLNSKNMNLDG</sequence>
<feature type="compositionally biased region" description="Basic and acidic residues" evidence="2">
    <location>
        <begin position="9"/>
        <end position="25"/>
    </location>
</feature>
<organism evidence="3 4">
    <name type="scientific">Henosepilachna vigintioctopunctata</name>
    <dbReference type="NCBI Taxonomy" id="420089"/>
    <lineage>
        <taxon>Eukaryota</taxon>
        <taxon>Metazoa</taxon>
        <taxon>Ecdysozoa</taxon>
        <taxon>Arthropoda</taxon>
        <taxon>Hexapoda</taxon>
        <taxon>Insecta</taxon>
        <taxon>Pterygota</taxon>
        <taxon>Neoptera</taxon>
        <taxon>Endopterygota</taxon>
        <taxon>Coleoptera</taxon>
        <taxon>Polyphaga</taxon>
        <taxon>Cucujiformia</taxon>
        <taxon>Coccinelloidea</taxon>
        <taxon>Coccinellidae</taxon>
        <taxon>Epilachninae</taxon>
        <taxon>Epilachnini</taxon>
        <taxon>Henosepilachna</taxon>
    </lineage>
</organism>
<keyword evidence="4" id="KW-1185">Reference proteome</keyword>
<gene>
    <name evidence="3" type="ORF">WA026_019254</name>
</gene>
<reference evidence="3 4" key="1">
    <citation type="submission" date="2023-03" db="EMBL/GenBank/DDBJ databases">
        <title>Genome insight into feeding habits of ladybird beetles.</title>
        <authorList>
            <person name="Li H.-S."/>
            <person name="Huang Y.-H."/>
            <person name="Pang H."/>
        </authorList>
    </citation>
    <scope>NUCLEOTIDE SEQUENCE [LARGE SCALE GENOMIC DNA]</scope>
    <source>
        <strain evidence="3">SYSU_2023b</strain>
        <tissue evidence="3">Whole body</tissue>
    </source>
</reference>
<dbReference type="Proteomes" id="UP001431783">
    <property type="component" value="Unassembled WGS sequence"/>
</dbReference>
<dbReference type="EMBL" id="JARQZJ010000043">
    <property type="protein sequence ID" value="KAK9877585.1"/>
    <property type="molecule type" value="Genomic_DNA"/>
</dbReference>
<evidence type="ECO:0000313" key="4">
    <source>
        <dbReference type="Proteomes" id="UP001431783"/>
    </source>
</evidence>
<evidence type="ECO:0000256" key="1">
    <source>
        <dbReference type="SAM" id="Coils"/>
    </source>
</evidence>